<dbReference type="KEGG" id="dpd:Deipe_0602"/>
<accession>K9ZZ52</accession>
<protein>
    <submittedName>
        <fullName evidence="1">Uncharacterized protein</fullName>
    </submittedName>
</protein>
<dbReference type="AlphaFoldDB" id="K9ZZ52"/>
<dbReference type="HOGENOM" id="CLU_3389061_0_0_0"/>
<name>K9ZZ52_DEIPD</name>
<dbReference type="EMBL" id="CP003382">
    <property type="protein sequence ID" value="AFZ66192.1"/>
    <property type="molecule type" value="Genomic_DNA"/>
</dbReference>
<dbReference type="STRING" id="937777.Deipe_0602"/>
<gene>
    <name evidence="1" type="ordered locus">Deipe_0602</name>
</gene>
<evidence type="ECO:0000313" key="1">
    <source>
        <dbReference type="EMBL" id="AFZ66192.1"/>
    </source>
</evidence>
<organism evidence="1 2">
    <name type="scientific">Deinococcus peraridilitoris (strain DSM 19664 / LMG 22246 / CIP 109416 / KR-200)</name>
    <dbReference type="NCBI Taxonomy" id="937777"/>
    <lineage>
        <taxon>Bacteria</taxon>
        <taxon>Thermotogati</taxon>
        <taxon>Deinococcota</taxon>
        <taxon>Deinococci</taxon>
        <taxon>Deinococcales</taxon>
        <taxon>Deinococcaceae</taxon>
        <taxon>Deinococcus</taxon>
    </lineage>
</organism>
<proteinExistence type="predicted"/>
<dbReference type="Proteomes" id="UP000010467">
    <property type="component" value="Chromosome"/>
</dbReference>
<evidence type="ECO:0000313" key="2">
    <source>
        <dbReference type="Proteomes" id="UP000010467"/>
    </source>
</evidence>
<sequence>MSSASLCIKEVAEDIIGVSDRQLDTVYLWMQC</sequence>
<keyword evidence="2" id="KW-1185">Reference proteome</keyword>
<reference evidence="2" key="1">
    <citation type="submission" date="2012-03" db="EMBL/GenBank/DDBJ databases">
        <title>Complete sequence of chromosome of Deinococcus peraridilitoris DSM 19664.</title>
        <authorList>
            <person name="Lucas S."/>
            <person name="Copeland A."/>
            <person name="Lapidus A."/>
            <person name="Glavina del Rio T."/>
            <person name="Dalin E."/>
            <person name="Tice H."/>
            <person name="Bruce D."/>
            <person name="Goodwin L."/>
            <person name="Pitluck S."/>
            <person name="Peters L."/>
            <person name="Mikhailova N."/>
            <person name="Lu M."/>
            <person name="Kyrpides N."/>
            <person name="Mavromatis K."/>
            <person name="Ivanova N."/>
            <person name="Brettin T."/>
            <person name="Detter J.C."/>
            <person name="Han C."/>
            <person name="Larimer F."/>
            <person name="Land M."/>
            <person name="Hauser L."/>
            <person name="Markowitz V."/>
            <person name="Cheng J.-F."/>
            <person name="Hugenholtz P."/>
            <person name="Woyke T."/>
            <person name="Wu D."/>
            <person name="Pukall R."/>
            <person name="Steenblock K."/>
            <person name="Brambilla E."/>
            <person name="Klenk H.-P."/>
            <person name="Eisen J.A."/>
        </authorList>
    </citation>
    <scope>NUCLEOTIDE SEQUENCE [LARGE SCALE GENOMIC DNA]</scope>
    <source>
        <strain evidence="2">DSM 19664 / LMG 22246 / CIP 109416 / KR-200</strain>
    </source>
</reference>